<evidence type="ECO:0000313" key="2">
    <source>
        <dbReference type="Proteomes" id="UP000314294"/>
    </source>
</evidence>
<evidence type="ECO:0000313" key="1">
    <source>
        <dbReference type="EMBL" id="TNN73351.1"/>
    </source>
</evidence>
<dbReference type="OrthoDB" id="8945329at2759"/>
<accession>A0A4Z2I6I3</accession>
<proteinExistence type="predicted"/>
<reference evidence="1 2" key="1">
    <citation type="submission" date="2019-03" db="EMBL/GenBank/DDBJ databases">
        <title>First draft genome of Liparis tanakae, snailfish: a comprehensive survey of snailfish specific genes.</title>
        <authorList>
            <person name="Kim W."/>
            <person name="Song I."/>
            <person name="Jeong J.-H."/>
            <person name="Kim D."/>
            <person name="Kim S."/>
            <person name="Ryu S."/>
            <person name="Song J.Y."/>
            <person name="Lee S.K."/>
        </authorList>
    </citation>
    <scope>NUCLEOTIDE SEQUENCE [LARGE SCALE GENOMIC DNA]</scope>
    <source>
        <tissue evidence="1">Muscle</tissue>
    </source>
</reference>
<name>A0A4Z2I6I3_9TELE</name>
<dbReference type="EMBL" id="SRLO01000126">
    <property type="protein sequence ID" value="TNN73351.1"/>
    <property type="molecule type" value="Genomic_DNA"/>
</dbReference>
<dbReference type="AlphaFoldDB" id="A0A4Z2I6I3"/>
<organism evidence="1 2">
    <name type="scientific">Liparis tanakae</name>
    <name type="common">Tanaka's snailfish</name>
    <dbReference type="NCBI Taxonomy" id="230148"/>
    <lineage>
        <taxon>Eukaryota</taxon>
        <taxon>Metazoa</taxon>
        <taxon>Chordata</taxon>
        <taxon>Craniata</taxon>
        <taxon>Vertebrata</taxon>
        <taxon>Euteleostomi</taxon>
        <taxon>Actinopterygii</taxon>
        <taxon>Neopterygii</taxon>
        <taxon>Teleostei</taxon>
        <taxon>Neoteleostei</taxon>
        <taxon>Acanthomorphata</taxon>
        <taxon>Eupercaria</taxon>
        <taxon>Perciformes</taxon>
        <taxon>Cottioidei</taxon>
        <taxon>Cottales</taxon>
        <taxon>Liparidae</taxon>
        <taxon>Liparis</taxon>
    </lineage>
</organism>
<keyword evidence="2" id="KW-1185">Reference proteome</keyword>
<comment type="caution">
    <text evidence="1">The sequence shown here is derived from an EMBL/GenBank/DDBJ whole genome shotgun (WGS) entry which is preliminary data.</text>
</comment>
<gene>
    <name evidence="1" type="ORF">EYF80_016514</name>
</gene>
<dbReference type="Proteomes" id="UP000314294">
    <property type="component" value="Unassembled WGS sequence"/>
</dbReference>
<protein>
    <submittedName>
        <fullName evidence="1">Uncharacterized protein</fullName>
    </submittedName>
</protein>
<sequence length="144" mass="16200">MNSSSKSVNSCAIKAEIKRHASLQSAINRLSKQLERVTDQQLRSGLKVYLHSIQVSFWTRAANGSSPQQPSTWQQDETCCAAYFLSASLQPPSKPLPIRRAGPSHAIDNRSITSQEISFAHMYGAMKRSRTEKHHFDTETLREK</sequence>